<keyword evidence="6 8" id="KW-1133">Transmembrane helix</keyword>
<dbReference type="InterPro" id="IPR003593">
    <property type="entry name" value="AAA+_ATPase"/>
</dbReference>
<dbReference type="Pfam" id="PF00005">
    <property type="entry name" value="ABC_tran"/>
    <property type="match status" value="1"/>
</dbReference>
<dbReference type="Gene3D" id="3.40.50.300">
    <property type="entry name" value="P-loop containing nucleotide triphosphate hydrolases"/>
    <property type="match status" value="1"/>
</dbReference>
<reference evidence="11 12" key="1">
    <citation type="submission" date="2024-11" db="EMBL/GenBank/DDBJ databases">
        <authorList>
            <person name="Kaparullina E.N."/>
            <person name="Delegan Y.A."/>
            <person name="Doronina N.V."/>
        </authorList>
    </citation>
    <scope>NUCLEOTIDE SEQUENCE [LARGE SCALE GENOMIC DNA]</scope>
    <source>
        <strain evidence="11 12">7sh_L</strain>
    </source>
</reference>
<keyword evidence="4" id="KW-0547">Nucleotide-binding</keyword>
<feature type="transmembrane region" description="Helical" evidence="8">
    <location>
        <begin position="158"/>
        <end position="174"/>
    </location>
</feature>
<organism evidence="11 12">
    <name type="scientific">Methylobacillus methanolivorans</name>
    <dbReference type="NCBI Taxonomy" id="1848927"/>
    <lineage>
        <taxon>Bacteria</taxon>
        <taxon>Pseudomonadati</taxon>
        <taxon>Pseudomonadota</taxon>
        <taxon>Betaproteobacteria</taxon>
        <taxon>Nitrosomonadales</taxon>
        <taxon>Methylophilaceae</taxon>
        <taxon>Methylobacillus</taxon>
    </lineage>
</organism>
<evidence type="ECO:0000256" key="6">
    <source>
        <dbReference type="ARBA" id="ARBA00022989"/>
    </source>
</evidence>
<comment type="caution">
    <text evidence="11">The sequence shown here is derived from an EMBL/GenBank/DDBJ whole genome shotgun (WGS) entry which is preliminary data.</text>
</comment>
<sequence>MIKNKNSAVLKKSLMDLTSLFHRVIFFGFFTNLLVLAPSWYMLEVYDRVIFSRNLATLLMLTMMVIFIYLIMESLEWVRRGMMLQAANRLDQALSQPIFNAAFTAKLGNAGFAAQRVFADYRSLREMLYSPALLGLIDIPFIVIFLVAIFFIHSSLGYLTLLGLAVQTIIALLNQMRVQPQLQEANQHALAAQSYFSNIQQHAEVARAMGMQAALETRWQDKQQAFLDKQANASEIAGQHAAYSKFLQISLTSLVLGLGCYLVISQTLINGAAMMIVASILAARVLAPFSQLIAQWRSIANGLQAYDRLNELLEQHPTKQAGMALPAPTGELTVENLSYALTENAREPLLRNIQFRLRPGEVLLITGPSASGKTTLSKLLVGLLQPSTGKVRLNGVDIFQWDKAELGPYLGYLPQDIELLDGTITENICRFGTPDHAKLTEVIALLQLQTWIESLPDGLDTHIGHEGYLLSGGRRQLIGLARALYGKPTIVVLDEPNANLDEASEQCLQQAVHMLKSQGTTFIIISHLQGIRHVADSMMVMMKGQVLRYGKPEEVLVSLQQAATPQRKQA</sequence>
<evidence type="ECO:0000256" key="5">
    <source>
        <dbReference type="ARBA" id="ARBA00022840"/>
    </source>
</evidence>
<dbReference type="SUPFAM" id="SSF90123">
    <property type="entry name" value="ABC transporter transmembrane region"/>
    <property type="match status" value="1"/>
</dbReference>
<feature type="transmembrane region" description="Helical" evidence="8">
    <location>
        <begin position="132"/>
        <end position="152"/>
    </location>
</feature>
<dbReference type="InterPro" id="IPR036640">
    <property type="entry name" value="ABC1_TM_sf"/>
</dbReference>
<dbReference type="InterPro" id="IPR010128">
    <property type="entry name" value="ATPase_T1SS_PrtD-like"/>
</dbReference>
<dbReference type="PROSITE" id="PS50893">
    <property type="entry name" value="ABC_TRANSPORTER_2"/>
    <property type="match status" value="1"/>
</dbReference>
<dbReference type="SMART" id="SM00382">
    <property type="entry name" value="AAA"/>
    <property type="match status" value="1"/>
</dbReference>
<evidence type="ECO:0000256" key="3">
    <source>
        <dbReference type="ARBA" id="ARBA00022692"/>
    </source>
</evidence>
<evidence type="ECO:0000313" key="11">
    <source>
        <dbReference type="EMBL" id="MFJ5445133.1"/>
    </source>
</evidence>
<dbReference type="NCBIfam" id="TIGR01842">
    <property type="entry name" value="type_I_sec_PrtD"/>
    <property type="match status" value="1"/>
</dbReference>
<evidence type="ECO:0000259" key="10">
    <source>
        <dbReference type="PROSITE" id="PS50929"/>
    </source>
</evidence>
<dbReference type="PROSITE" id="PS50929">
    <property type="entry name" value="ABC_TM1F"/>
    <property type="match status" value="1"/>
</dbReference>
<dbReference type="Proteomes" id="UP001617669">
    <property type="component" value="Unassembled WGS sequence"/>
</dbReference>
<evidence type="ECO:0000256" key="2">
    <source>
        <dbReference type="ARBA" id="ARBA00022475"/>
    </source>
</evidence>
<feature type="domain" description="ABC transmembrane type-1" evidence="10">
    <location>
        <begin position="24"/>
        <end position="301"/>
    </location>
</feature>
<keyword evidence="3 8" id="KW-0812">Transmembrane</keyword>
<evidence type="ECO:0000256" key="4">
    <source>
        <dbReference type="ARBA" id="ARBA00022741"/>
    </source>
</evidence>
<proteinExistence type="predicted"/>
<dbReference type="EMBL" id="JBIWXY010000001">
    <property type="protein sequence ID" value="MFJ5445133.1"/>
    <property type="molecule type" value="Genomic_DNA"/>
</dbReference>
<dbReference type="Gene3D" id="1.20.1560.10">
    <property type="entry name" value="ABC transporter type 1, transmembrane domain"/>
    <property type="match status" value="1"/>
</dbReference>
<evidence type="ECO:0000313" key="12">
    <source>
        <dbReference type="Proteomes" id="UP001617669"/>
    </source>
</evidence>
<protein>
    <submittedName>
        <fullName evidence="11">Type I secretion system permease/ATPase</fullName>
    </submittedName>
</protein>
<keyword evidence="12" id="KW-1185">Reference proteome</keyword>
<keyword evidence="2" id="KW-1003">Cell membrane</keyword>
<feature type="transmembrane region" description="Helical" evidence="8">
    <location>
        <begin position="20"/>
        <end position="43"/>
    </location>
</feature>
<dbReference type="RefSeq" id="WP_400878971.1">
    <property type="nucleotide sequence ID" value="NZ_JBIWXY010000001.1"/>
</dbReference>
<comment type="subcellular location">
    <subcellularLocation>
        <location evidence="1">Cell membrane</location>
        <topology evidence="1">Multi-pass membrane protein</topology>
    </subcellularLocation>
</comment>
<accession>A0ABW8GIF6</accession>
<gene>
    <name evidence="11" type="ORF">ACIKP9_02715</name>
</gene>
<dbReference type="InterPro" id="IPR011527">
    <property type="entry name" value="ABC1_TM_dom"/>
</dbReference>
<dbReference type="PANTHER" id="PTHR24221">
    <property type="entry name" value="ATP-BINDING CASSETTE SUB-FAMILY B"/>
    <property type="match status" value="1"/>
</dbReference>
<feature type="domain" description="ABC transporter" evidence="9">
    <location>
        <begin position="332"/>
        <end position="568"/>
    </location>
</feature>
<keyword evidence="5" id="KW-0067">ATP-binding</keyword>
<evidence type="ECO:0000259" key="9">
    <source>
        <dbReference type="PROSITE" id="PS50893"/>
    </source>
</evidence>
<dbReference type="InterPro" id="IPR003439">
    <property type="entry name" value="ABC_transporter-like_ATP-bd"/>
</dbReference>
<evidence type="ECO:0000256" key="8">
    <source>
        <dbReference type="SAM" id="Phobius"/>
    </source>
</evidence>
<dbReference type="InterPro" id="IPR027417">
    <property type="entry name" value="P-loop_NTPase"/>
</dbReference>
<evidence type="ECO:0000256" key="7">
    <source>
        <dbReference type="ARBA" id="ARBA00023136"/>
    </source>
</evidence>
<dbReference type="SUPFAM" id="SSF52540">
    <property type="entry name" value="P-loop containing nucleoside triphosphate hydrolases"/>
    <property type="match status" value="1"/>
</dbReference>
<evidence type="ECO:0000256" key="1">
    <source>
        <dbReference type="ARBA" id="ARBA00004651"/>
    </source>
</evidence>
<name>A0ABW8GIF6_9PROT</name>
<keyword evidence="7 8" id="KW-0472">Membrane</keyword>
<dbReference type="Pfam" id="PF00664">
    <property type="entry name" value="ABC_membrane"/>
    <property type="match status" value="1"/>
</dbReference>
<dbReference type="PANTHER" id="PTHR24221:SF248">
    <property type="entry name" value="ABC TRANSPORTER TRANSMEMBRANE REGION"/>
    <property type="match status" value="1"/>
</dbReference>
<feature type="transmembrane region" description="Helical" evidence="8">
    <location>
        <begin position="55"/>
        <end position="72"/>
    </location>
</feature>
<dbReference type="InterPro" id="IPR039421">
    <property type="entry name" value="Type_1_exporter"/>
</dbReference>